<organism evidence="2">
    <name type="scientific">Amblyomma maculatum</name>
    <name type="common">Gulf Coast tick</name>
    <dbReference type="NCBI Taxonomy" id="34609"/>
    <lineage>
        <taxon>Eukaryota</taxon>
        <taxon>Metazoa</taxon>
        <taxon>Ecdysozoa</taxon>
        <taxon>Arthropoda</taxon>
        <taxon>Chelicerata</taxon>
        <taxon>Arachnida</taxon>
        <taxon>Acari</taxon>
        <taxon>Parasitiformes</taxon>
        <taxon>Ixodida</taxon>
        <taxon>Ixodoidea</taxon>
        <taxon>Ixodidae</taxon>
        <taxon>Amblyomminae</taxon>
        <taxon>Amblyomma</taxon>
    </lineage>
</organism>
<feature type="chain" id="PRO_5003447839" description="Secreted protein" evidence="1">
    <location>
        <begin position="19"/>
        <end position="166"/>
    </location>
</feature>
<evidence type="ECO:0000313" key="2">
    <source>
        <dbReference type="EMBL" id="AEO36385.1"/>
    </source>
</evidence>
<dbReference type="AlphaFoldDB" id="G3MSB7"/>
<name>G3MSB7_AMBMU</name>
<evidence type="ECO:0000256" key="1">
    <source>
        <dbReference type="SAM" id="SignalP"/>
    </source>
</evidence>
<feature type="signal peptide" evidence="1">
    <location>
        <begin position="1"/>
        <end position="18"/>
    </location>
</feature>
<keyword evidence="1" id="KW-0732">Signal</keyword>
<proteinExistence type="evidence at transcript level"/>
<sequence>MKEIVAALCVFSIVAASAYKVARDDAVIDVEAKHVATEAILVGQVLQETARQLAEDETLGSEVDEYFIGKLLGKIKNVIGAVVATAGDVLKGAGDKIGSFSMQEKLEDRTTKILTKVLEKSTPAYSAQDYSSSAHSVKNLSARLETLGRRITEQGEKILNVYDTDV</sequence>
<protein>
    <recommendedName>
        <fullName evidence="3">Secreted protein</fullName>
    </recommendedName>
</protein>
<accession>G3MSB7</accession>
<evidence type="ECO:0008006" key="3">
    <source>
        <dbReference type="Google" id="ProtNLM"/>
    </source>
</evidence>
<dbReference type="EMBL" id="JO844768">
    <property type="protein sequence ID" value="AEO36385.1"/>
    <property type="molecule type" value="mRNA"/>
</dbReference>
<reference evidence="2" key="1">
    <citation type="journal article" date="2011" name="PLoS ONE">
        <title>A deep insight into the sialotranscriptome of the gulf coast tick, Amblyomma maculatum.</title>
        <authorList>
            <person name="Karim S."/>
            <person name="Singh P."/>
            <person name="Ribeiro J.M."/>
        </authorList>
    </citation>
    <scope>NUCLEOTIDE SEQUENCE</scope>
    <source>
        <tissue evidence="2">Salivary gland</tissue>
    </source>
</reference>